<protein>
    <submittedName>
        <fullName evidence="3">UvrB/UvrC motif-containing protein</fullName>
    </submittedName>
</protein>
<dbReference type="RefSeq" id="WP_213493775.1">
    <property type="nucleotide sequence ID" value="NZ_CP074694.1"/>
</dbReference>
<name>A0A8E6B191_9BACT</name>
<gene>
    <name evidence="3" type="ORF">KIH39_13540</name>
</gene>
<dbReference type="PIRSF" id="PIRSF015034">
    <property type="entry name" value="YacH"/>
    <property type="match status" value="1"/>
</dbReference>
<dbReference type="InterPro" id="IPR001943">
    <property type="entry name" value="UVR_dom"/>
</dbReference>
<dbReference type="PANTHER" id="PTHR38430:SF1">
    <property type="entry name" value="PROTEIN-ARGININE KINASE ACTIVATOR PROTEIN"/>
    <property type="match status" value="1"/>
</dbReference>
<dbReference type="GO" id="GO:0046870">
    <property type="term" value="F:cadmium ion binding"/>
    <property type="evidence" value="ECO:0007669"/>
    <property type="project" value="TreeGrafter"/>
</dbReference>
<dbReference type="KEGG" id="tsph:KIH39_13540"/>
<dbReference type="EMBL" id="CP074694">
    <property type="protein sequence ID" value="QVL29893.1"/>
    <property type="molecule type" value="Genomic_DNA"/>
</dbReference>
<evidence type="ECO:0000256" key="1">
    <source>
        <dbReference type="ARBA" id="ARBA00023236"/>
    </source>
</evidence>
<reference evidence="3" key="1">
    <citation type="submission" date="2021-05" db="EMBL/GenBank/DDBJ databases">
        <title>Complete genome sequence of the cellulolytic planctomycete Telmatocola sphagniphila SP2T and characterization of the first cellulase from planctomycetes.</title>
        <authorList>
            <person name="Rakitin A.L."/>
            <person name="Beletsky A.V."/>
            <person name="Naumoff D.G."/>
            <person name="Kulichevskaya I.S."/>
            <person name="Mardanov A.V."/>
            <person name="Ravin N.V."/>
            <person name="Dedysh S.N."/>
        </authorList>
    </citation>
    <scope>NUCLEOTIDE SEQUENCE</scope>
    <source>
        <strain evidence="3">SP2T</strain>
    </source>
</reference>
<dbReference type="GO" id="GO:1990170">
    <property type="term" value="P:stress response to cadmium ion"/>
    <property type="evidence" value="ECO:0007669"/>
    <property type="project" value="TreeGrafter"/>
</dbReference>
<dbReference type="GO" id="GO:1990169">
    <property type="term" value="P:stress response to copper ion"/>
    <property type="evidence" value="ECO:0007669"/>
    <property type="project" value="TreeGrafter"/>
</dbReference>
<feature type="domain" description="UVR" evidence="2">
    <location>
        <begin position="141"/>
        <end position="176"/>
    </location>
</feature>
<dbReference type="Proteomes" id="UP000676194">
    <property type="component" value="Chromosome"/>
</dbReference>
<dbReference type="SUPFAM" id="SSF46600">
    <property type="entry name" value="C-terminal UvrC-binding domain of UvrB"/>
    <property type="match status" value="1"/>
</dbReference>
<evidence type="ECO:0000259" key="2">
    <source>
        <dbReference type="PROSITE" id="PS50151"/>
    </source>
</evidence>
<keyword evidence="4" id="KW-1185">Reference proteome</keyword>
<accession>A0A8E6B191</accession>
<organism evidence="3 4">
    <name type="scientific">Telmatocola sphagniphila</name>
    <dbReference type="NCBI Taxonomy" id="1123043"/>
    <lineage>
        <taxon>Bacteria</taxon>
        <taxon>Pseudomonadati</taxon>
        <taxon>Planctomycetota</taxon>
        <taxon>Planctomycetia</taxon>
        <taxon>Gemmatales</taxon>
        <taxon>Gemmataceae</taxon>
    </lineage>
</organism>
<dbReference type="GO" id="GO:0050897">
    <property type="term" value="F:cobalt ion binding"/>
    <property type="evidence" value="ECO:0007669"/>
    <property type="project" value="TreeGrafter"/>
</dbReference>
<dbReference type="GO" id="GO:0005507">
    <property type="term" value="F:copper ion binding"/>
    <property type="evidence" value="ECO:0007669"/>
    <property type="project" value="TreeGrafter"/>
</dbReference>
<dbReference type="InterPro" id="IPR036876">
    <property type="entry name" value="UVR_dom_sf"/>
</dbReference>
<dbReference type="InterPro" id="IPR025542">
    <property type="entry name" value="YacH"/>
</dbReference>
<evidence type="ECO:0000313" key="3">
    <source>
        <dbReference type="EMBL" id="QVL29893.1"/>
    </source>
</evidence>
<dbReference type="Pfam" id="PF02151">
    <property type="entry name" value="UVR"/>
    <property type="match status" value="1"/>
</dbReference>
<evidence type="ECO:0000313" key="4">
    <source>
        <dbReference type="Proteomes" id="UP000676194"/>
    </source>
</evidence>
<dbReference type="GO" id="GO:0009432">
    <property type="term" value="P:SOS response"/>
    <property type="evidence" value="ECO:0007669"/>
    <property type="project" value="UniProtKB-KW"/>
</dbReference>
<dbReference type="GO" id="GO:0008270">
    <property type="term" value="F:zinc ion binding"/>
    <property type="evidence" value="ECO:0007669"/>
    <property type="project" value="TreeGrafter"/>
</dbReference>
<sequence>MSKESLSKFGVRPLAMKCQFCSNPATMHLTTIINRKKRETHVCDACAEERNILPGKSSEMPINALLQFVLGSNPGIEKESDETACPECGLKYAQFRSEGRLGCPHDYEVFKERLEPLLLKIHRSQNHVGKVPASLHSARQAQEMQNFRNQLLEAVTRENYEEAARLRDLIRSKEQLDETR</sequence>
<dbReference type="PROSITE" id="PS50151">
    <property type="entry name" value="UVR"/>
    <property type="match status" value="1"/>
</dbReference>
<keyword evidence="1" id="KW-0742">SOS response</keyword>
<dbReference type="AlphaFoldDB" id="A0A8E6B191"/>
<proteinExistence type="predicted"/>
<dbReference type="PANTHER" id="PTHR38430">
    <property type="entry name" value="PROTEIN-ARGININE KINASE ACTIVATOR PROTEIN"/>
    <property type="match status" value="1"/>
</dbReference>
<keyword evidence="1" id="KW-0227">DNA damage</keyword>